<dbReference type="EMBL" id="FNEV01000003">
    <property type="protein sequence ID" value="SDJ25396.1"/>
    <property type="molecule type" value="Genomic_DNA"/>
</dbReference>
<name>A0A1G8S890_9BACI</name>
<dbReference type="RefSeq" id="WP_093193062.1">
    <property type="nucleotide sequence ID" value="NZ_FNEV01000003.1"/>
</dbReference>
<evidence type="ECO:0000313" key="4">
    <source>
        <dbReference type="Proteomes" id="UP000199225"/>
    </source>
</evidence>
<accession>A0A1G8S890</accession>
<sequence>MSVKKKLAVGVMTGALGLSLVGGGTLAAYNDVAKVNNHFASGELNLEVGDSHNKAISFDLTNMKPGDNVQRIFTLNNIGSLAIKDVLMEGSAGAFSDLDGDSNKNGFLKQFEIDFMQVDGESNQWEPREDVVMSGKTLTLHDVVHGNTTSKVNSSHLVGNKINLASVAAGPDRGIPLDPQDSDDVFIQITFKDDQTKLGNGEYAQNKYMNASVDFYFDLEATQWDGVHVDSDDKNGAINNEQANTPDPVTDGSGGTHSNDVTDND</sequence>
<dbReference type="OrthoDB" id="2660939at2"/>
<keyword evidence="2" id="KW-0732">Signal</keyword>
<dbReference type="NCBIfam" id="TIGR04088">
    <property type="entry name" value="cognate_SipW"/>
    <property type="match status" value="1"/>
</dbReference>
<feature type="compositionally biased region" description="Polar residues" evidence="1">
    <location>
        <begin position="237"/>
        <end position="247"/>
    </location>
</feature>
<dbReference type="AlphaFoldDB" id="A0A1G8S890"/>
<dbReference type="InterPro" id="IPR022121">
    <property type="entry name" value="Peptidase_M73_camelysin"/>
</dbReference>
<feature type="compositionally biased region" description="Polar residues" evidence="1">
    <location>
        <begin position="256"/>
        <end position="265"/>
    </location>
</feature>
<keyword evidence="4" id="KW-1185">Reference proteome</keyword>
<feature type="chain" id="PRO_5011495412" evidence="2">
    <location>
        <begin position="28"/>
        <end position="265"/>
    </location>
</feature>
<evidence type="ECO:0000313" key="3">
    <source>
        <dbReference type="EMBL" id="SDJ25396.1"/>
    </source>
</evidence>
<organism evidence="3 4">
    <name type="scientific">Salimicrobium halophilum</name>
    <dbReference type="NCBI Taxonomy" id="86666"/>
    <lineage>
        <taxon>Bacteria</taxon>
        <taxon>Bacillati</taxon>
        <taxon>Bacillota</taxon>
        <taxon>Bacilli</taxon>
        <taxon>Bacillales</taxon>
        <taxon>Bacillaceae</taxon>
        <taxon>Salimicrobium</taxon>
    </lineage>
</organism>
<feature type="signal peptide" evidence="2">
    <location>
        <begin position="1"/>
        <end position="27"/>
    </location>
</feature>
<evidence type="ECO:0000256" key="1">
    <source>
        <dbReference type="SAM" id="MobiDB-lite"/>
    </source>
</evidence>
<evidence type="ECO:0000256" key="2">
    <source>
        <dbReference type="SAM" id="SignalP"/>
    </source>
</evidence>
<dbReference type="Proteomes" id="UP000199225">
    <property type="component" value="Unassembled WGS sequence"/>
</dbReference>
<dbReference type="Pfam" id="PF12389">
    <property type="entry name" value="Peptidase_M73"/>
    <property type="match status" value="1"/>
</dbReference>
<feature type="region of interest" description="Disordered" evidence="1">
    <location>
        <begin position="228"/>
        <end position="265"/>
    </location>
</feature>
<gene>
    <name evidence="3" type="ORF">SAMN04490247_1306</name>
</gene>
<protein>
    <submittedName>
        <fullName evidence="3">Camelysin. Metallo peptidase. MEROPS family M73</fullName>
    </submittedName>
</protein>
<proteinExistence type="predicted"/>
<dbReference type="InterPro" id="IPR023833">
    <property type="entry name" value="Signal_pept_SipW-depend-type"/>
</dbReference>
<dbReference type="STRING" id="86666.SAMN04490247_1306"/>
<reference evidence="4" key="1">
    <citation type="submission" date="2016-10" db="EMBL/GenBank/DDBJ databases">
        <authorList>
            <person name="Varghese N."/>
            <person name="Submissions S."/>
        </authorList>
    </citation>
    <scope>NUCLEOTIDE SEQUENCE [LARGE SCALE GENOMIC DNA]</scope>
    <source>
        <strain evidence="4">DSM 4771</strain>
    </source>
</reference>